<protein>
    <submittedName>
        <fullName evidence="9">Methyl-accepting chemotaxis protein</fullName>
    </submittedName>
</protein>
<feature type="transmembrane region" description="Helical" evidence="6">
    <location>
        <begin position="190"/>
        <end position="211"/>
    </location>
</feature>
<evidence type="ECO:0000256" key="5">
    <source>
        <dbReference type="SAM" id="MobiDB-lite"/>
    </source>
</evidence>
<feature type="domain" description="HAMP" evidence="8">
    <location>
        <begin position="212"/>
        <end position="265"/>
    </location>
</feature>
<feature type="transmembrane region" description="Helical" evidence="6">
    <location>
        <begin position="12"/>
        <end position="30"/>
    </location>
</feature>
<dbReference type="AlphaFoldDB" id="A0A846MWK0"/>
<reference evidence="9 10" key="1">
    <citation type="submission" date="2020-03" db="EMBL/GenBank/DDBJ databases">
        <title>Genomic Encyclopedia of Type Strains, Phase IV (KMG-IV): sequencing the most valuable type-strain genomes for metagenomic binning, comparative biology and taxonomic classification.</title>
        <authorList>
            <person name="Goeker M."/>
        </authorList>
    </citation>
    <scope>NUCLEOTIDE SEQUENCE [LARGE SCALE GENOMIC DNA]</scope>
    <source>
        <strain evidence="9 10">DSM 19867</strain>
    </source>
</reference>
<dbReference type="InterPro" id="IPR003660">
    <property type="entry name" value="HAMP_dom"/>
</dbReference>
<dbReference type="Proteomes" id="UP000570514">
    <property type="component" value="Unassembled WGS sequence"/>
</dbReference>
<dbReference type="SMART" id="SM00304">
    <property type="entry name" value="HAMP"/>
    <property type="match status" value="2"/>
</dbReference>
<keyword evidence="4" id="KW-0807">Transducer</keyword>
<name>A0A846MWK0_9PROT</name>
<evidence type="ECO:0000313" key="9">
    <source>
        <dbReference type="EMBL" id="NIK87904.1"/>
    </source>
</evidence>
<dbReference type="GO" id="GO:0005886">
    <property type="term" value="C:plasma membrane"/>
    <property type="evidence" value="ECO:0007669"/>
    <property type="project" value="TreeGrafter"/>
</dbReference>
<evidence type="ECO:0000259" key="8">
    <source>
        <dbReference type="PROSITE" id="PS50885"/>
    </source>
</evidence>
<dbReference type="CDD" id="cd11386">
    <property type="entry name" value="MCP_signal"/>
    <property type="match status" value="1"/>
</dbReference>
<sequence length="627" mass="66449">MNFKDLSVSKKLTGVFALVLAVTVALGLFAQYSLSNVNKVADDVAFNWMPSVKALGKYEYAVTRYRAVQNNALRTMSDEQRQALDARFQKTITQIESTWAAYKPLITPGEEQRLAANIEAAKAAYDTMQAKGMEIVKTQGDDAALKFLAGESRTSFDALINAIDADVDFNDRMSKQVAEAGKAAYATARIWIFIALGLAALLCAASGYVLVQAISKPLGNMTDAMGELARGNLNTHVPHSDQQDEIGKLAEAMTSFKNQLHAAEQAKEEQTQIIVSSIGTGLEHLAKGDLTHRVSANLTGAFAKLKGDFNEAMERLQDTVKNVLGSTHQIANNANEISTAADDLSRRTEQQAASLEETAAALEEITATVKKTASNAKEASHSVAGAKDAAENGGRVVETAVKAMDAIAQSSKQITDIIGVIDEIAFQTNLLALNAGVEAARAGEAGKGFAVVASEVRALAQRSSEAAKEIKALINTSSEHVGSGVKYVGETGQALKRIVDQVLQINSLVNEMAQAAEQQSTGIEQVSSAVGQMDQVTQQNAAMVEESTAASRNLAGETKVLTELVGFFSVGDMQYGTPVATTPRHMPQPAMRRPAAKPMPRMAAAGGGRAAPATKAAPAGGEDWAEF</sequence>
<keyword evidence="2" id="KW-0145">Chemotaxis</keyword>
<evidence type="ECO:0000256" key="6">
    <source>
        <dbReference type="SAM" id="Phobius"/>
    </source>
</evidence>
<feature type="domain" description="HAMP" evidence="8">
    <location>
        <begin position="275"/>
        <end position="321"/>
    </location>
</feature>
<evidence type="ECO:0000256" key="3">
    <source>
        <dbReference type="ARBA" id="ARBA00029447"/>
    </source>
</evidence>
<comment type="caution">
    <text evidence="9">The sequence shown here is derived from an EMBL/GenBank/DDBJ whole genome shotgun (WGS) entry which is preliminary data.</text>
</comment>
<dbReference type="Pfam" id="PF00015">
    <property type="entry name" value="MCPsignal"/>
    <property type="match status" value="1"/>
</dbReference>
<dbReference type="InterPro" id="IPR004090">
    <property type="entry name" value="Chemotax_Me-accpt_rcpt"/>
</dbReference>
<comment type="subcellular location">
    <subcellularLocation>
        <location evidence="1">Membrane</location>
    </subcellularLocation>
</comment>
<dbReference type="SUPFAM" id="SSF158472">
    <property type="entry name" value="HAMP domain-like"/>
    <property type="match status" value="1"/>
</dbReference>
<dbReference type="GO" id="GO:0007165">
    <property type="term" value="P:signal transduction"/>
    <property type="evidence" value="ECO:0007669"/>
    <property type="project" value="UniProtKB-KW"/>
</dbReference>
<dbReference type="InterPro" id="IPR004089">
    <property type="entry name" value="MCPsignal_dom"/>
</dbReference>
<evidence type="ECO:0000256" key="1">
    <source>
        <dbReference type="ARBA" id="ARBA00004370"/>
    </source>
</evidence>
<evidence type="ECO:0000259" key="7">
    <source>
        <dbReference type="PROSITE" id="PS50111"/>
    </source>
</evidence>
<dbReference type="Gene3D" id="1.10.287.950">
    <property type="entry name" value="Methyl-accepting chemotaxis protein"/>
    <property type="match status" value="1"/>
</dbReference>
<dbReference type="Gene3D" id="6.10.340.10">
    <property type="match status" value="1"/>
</dbReference>
<dbReference type="FunFam" id="1.10.287.950:FF:000001">
    <property type="entry name" value="Methyl-accepting chemotaxis sensory transducer"/>
    <property type="match status" value="1"/>
</dbReference>
<dbReference type="PANTHER" id="PTHR43531:SF11">
    <property type="entry name" value="METHYL-ACCEPTING CHEMOTAXIS PROTEIN 3"/>
    <property type="match status" value="1"/>
</dbReference>
<dbReference type="EMBL" id="JAASRM010000001">
    <property type="protein sequence ID" value="NIK87904.1"/>
    <property type="molecule type" value="Genomic_DNA"/>
</dbReference>
<dbReference type="CDD" id="cd06225">
    <property type="entry name" value="HAMP"/>
    <property type="match status" value="1"/>
</dbReference>
<dbReference type="Pfam" id="PF00672">
    <property type="entry name" value="HAMP"/>
    <property type="match status" value="1"/>
</dbReference>
<keyword evidence="10" id="KW-1185">Reference proteome</keyword>
<dbReference type="InterPro" id="IPR051310">
    <property type="entry name" value="MCP_chemotaxis"/>
</dbReference>
<dbReference type="GO" id="GO:0004888">
    <property type="term" value="F:transmembrane signaling receptor activity"/>
    <property type="evidence" value="ECO:0007669"/>
    <property type="project" value="InterPro"/>
</dbReference>
<gene>
    <name evidence="9" type="ORF">FHS83_001222</name>
</gene>
<dbReference type="PANTHER" id="PTHR43531">
    <property type="entry name" value="PROTEIN ICFG"/>
    <property type="match status" value="1"/>
</dbReference>
<dbReference type="PROSITE" id="PS50111">
    <property type="entry name" value="CHEMOTAXIS_TRANSDUC_2"/>
    <property type="match status" value="1"/>
</dbReference>
<dbReference type="GO" id="GO:0006935">
    <property type="term" value="P:chemotaxis"/>
    <property type="evidence" value="ECO:0007669"/>
    <property type="project" value="UniProtKB-KW"/>
</dbReference>
<dbReference type="InterPro" id="IPR024478">
    <property type="entry name" value="HlyB_4HB_MCP"/>
</dbReference>
<dbReference type="RefSeq" id="WP_167081896.1">
    <property type="nucleotide sequence ID" value="NZ_BAAADC010000001.1"/>
</dbReference>
<dbReference type="SMART" id="SM00283">
    <property type="entry name" value="MA"/>
    <property type="match status" value="1"/>
</dbReference>
<keyword evidence="6" id="KW-1133">Transmembrane helix</keyword>
<feature type="compositionally biased region" description="Low complexity" evidence="5">
    <location>
        <begin position="583"/>
        <end position="621"/>
    </location>
</feature>
<organism evidence="9 10">
    <name type="scientific">Rhizomicrobium palustre</name>
    <dbReference type="NCBI Taxonomy" id="189966"/>
    <lineage>
        <taxon>Bacteria</taxon>
        <taxon>Pseudomonadati</taxon>
        <taxon>Pseudomonadota</taxon>
        <taxon>Alphaproteobacteria</taxon>
        <taxon>Micropepsales</taxon>
        <taxon>Micropepsaceae</taxon>
        <taxon>Rhizomicrobium</taxon>
    </lineage>
</organism>
<evidence type="ECO:0000313" key="10">
    <source>
        <dbReference type="Proteomes" id="UP000570514"/>
    </source>
</evidence>
<accession>A0A846MWK0</accession>
<evidence type="ECO:0000256" key="2">
    <source>
        <dbReference type="ARBA" id="ARBA00022500"/>
    </source>
</evidence>
<keyword evidence="6" id="KW-0472">Membrane</keyword>
<dbReference type="SUPFAM" id="SSF58104">
    <property type="entry name" value="Methyl-accepting chemotaxis protein (MCP) signaling domain"/>
    <property type="match status" value="1"/>
</dbReference>
<dbReference type="PROSITE" id="PS50885">
    <property type="entry name" value="HAMP"/>
    <property type="match status" value="2"/>
</dbReference>
<comment type="similarity">
    <text evidence="3">Belongs to the methyl-accepting chemotaxis (MCP) protein family.</text>
</comment>
<feature type="region of interest" description="Disordered" evidence="5">
    <location>
        <begin position="579"/>
        <end position="627"/>
    </location>
</feature>
<feature type="domain" description="Methyl-accepting transducer" evidence="7">
    <location>
        <begin position="326"/>
        <end position="555"/>
    </location>
</feature>
<proteinExistence type="inferred from homology"/>
<dbReference type="Pfam" id="PF12729">
    <property type="entry name" value="4HB_MCP_1"/>
    <property type="match status" value="1"/>
</dbReference>
<evidence type="ECO:0000256" key="4">
    <source>
        <dbReference type="PROSITE-ProRule" id="PRU00284"/>
    </source>
</evidence>
<dbReference type="PRINTS" id="PR00260">
    <property type="entry name" value="CHEMTRNSDUCR"/>
</dbReference>
<keyword evidence="6" id="KW-0812">Transmembrane</keyword>